<keyword evidence="2" id="KW-0472">Membrane</keyword>
<keyword evidence="4" id="KW-1185">Reference proteome</keyword>
<keyword evidence="2" id="KW-1133">Transmembrane helix</keyword>
<dbReference type="Pfam" id="PF07235">
    <property type="entry name" value="DUF1427"/>
    <property type="match status" value="1"/>
</dbReference>
<dbReference type="RefSeq" id="WP_115100669.1">
    <property type="nucleotide sequence ID" value="NZ_QHKS01000006.1"/>
</dbReference>
<proteinExistence type="predicted"/>
<accession>A0A370NAK7</accession>
<organism evidence="3 4">
    <name type="scientific">Paraburkholderia lacunae</name>
    <dbReference type="NCBI Taxonomy" id="2211104"/>
    <lineage>
        <taxon>Bacteria</taxon>
        <taxon>Pseudomonadati</taxon>
        <taxon>Pseudomonadota</taxon>
        <taxon>Betaproteobacteria</taxon>
        <taxon>Burkholderiales</taxon>
        <taxon>Burkholderiaceae</taxon>
        <taxon>Paraburkholderia</taxon>
    </lineage>
</organism>
<evidence type="ECO:0000313" key="4">
    <source>
        <dbReference type="Proteomes" id="UP000254875"/>
    </source>
</evidence>
<evidence type="ECO:0000313" key="3">
    <source>
        <dbReference type="EMBL" id="RDK02640.1"/>
    </source>
</evidence>
<dbReference type="NCBIfam" id="TIGR03510">
    <property type="entry name" value="XapX"/>
    <property type="match status" value="1"/>
</dbReference>
<feature type="transmembrane region" description="Helical" evidence="2">
    <location>
        <begin position="29"/>
        <end position="49"/>
    </location>
</feature>
<dbReference type="OrthoDB" id="4302993at2"/>
<dbReference type="Proteomes" id="UP000254875">
    <property type="component" value="Unassembled WGS sequence"/>
</dbReference>
<protein>
    <submittedName>
        <fullName evidence="3">XapX domain-containing protein</fullName>
    </submittedName>
</protein>
<sequence>MKLYLFSLLAGLLVGVIYSLLHVRSPAPPLVALVGLLGILAGEQIVPVAKQMLAGSGLHTAWSESKCNQHMFGTLPGRQAGDTKLAATAKSPEKHS</sequence>
<evidence type="ECO:0000256" key="2">
    <source>
        <dbReference type="SAM" id="Phobius"/>
    </source>
</evidence>
<dbReference type="EMBL" id="QHKS01000006">
    <property type="protein sequence ID" value="RDK02640.1"/>
    <property type="molecule type" value="Genomic_DNA"/>
</dbReference>
<keyword evidence="2" id="KW-0812">Transmembrane</keyword>
<feature type="region of interest" description="Disordered" evidence="1">
    <location>
        <begin position="73"/>
        <end position="96"/>
    </location>
</feature>
<dbReference type="InterPro" id="IPR020017">
    <property type="entry name" value="XapX_domain"/>
</dbReference>
<reference evidence="4" key="1">
    <citation type="submission" date="2018-05" db="EMBL/GenBank/DDBJ databases">
        <authorList>
            <person name="Feng T."/>
        </authorList>
    </citation>
    <scope>NUCLEOTIDE SEQUENCE [LARGE SCALE GENOMIC DNA]</scope>
    <source>
        <strain evidence="4">S27</strain>
    </source>
</reference>
<name>A0A370NAK7_9BURK</name>
<evidence type="ECO:0000256" key="1">
    <source>
        <dbReference type="SAM" id="MobiDB-lite"/>
    </source>
</evidence>
<comment type="caution">
    <text evidence="3">The sequence shown here is derived from an EMBL/GenBank/DDBJ whole genome shotgun (WGS) entry which is preliminary data.</text>
</comment>
<dbReference type="InterPro" id="IPR009872">
    <property type="entry name" value="DUF1427"/>
</dbReference>
<gene>
    <name evidence="3" type="ORF">DLM46_10250</name>
</gene>
<dbReference type="AlphaFoldDB" id="A0A370NAK7"/>